<dbReference type="Gene3D" id="3.30.160.60">
    <property type="entry name" value="Classic Zinc Finger"/>
    <property type="match status" value="1"/>
</dbReference>
<dbReference type="CDD" id="cd16563">
    <property type="entry name" value="RING-HC_RNF220"/>
    <property type="match status" value="1"/>
</dbReference>
<dbReference type="GO" id="GO:0061630">
    <property type="term" value="F:ubiquitin protein ligase activity"/>
    <property type="evidence" value="ECO:0007669"/>
    <property type="project" value="TreeGrafter"/>
</dbReference>
<feature type="region of interest" description="Disordered" evidence="4">
    <location>
        <begin position="165"/>
        <end position="226"/>
    </location>
</feature>
<evidence type="ECO:0000256" key="1">
    <source>
        <dbReference type="ARBA" id="ARBA00022771"/>
    </source>
</evidence>
<dbReference type="Pfam" id="PF13923">
    <property type="entry name" value="zf-C3HC4_2"/>
    <property type="match status" value="1"/>
</dbReference>
<dbReference type="Proteomes" id="UP000515163">
    <property type="component" value="Unplaced"/>
</dbReference>
<keyword evidence="1 3" id="KW-0479">Metal-binding</keyword>
<feature type="region of interest" description="Disordered" evidence="4">
    <location>
        <begin position="293"/>
        <end position="329"/>
    </location>
</feature>
<accession>A0A6P8HAI5</accession>
<feature type="compositionally biased region" description="Basic and acidic residues" evidence="4">
    <location>
        <begin position="165"/>
        <end position="191"/>
    </location>
</feature>
<dbReference type="PROSITE" id="PS50089">
    <property type="entry name" value="ZF_RING_2"/>
    <property type="match status" value="1"/>
</dbReference>
<dbReference type="Gene3D" id="3.30.40.10">
    <property type="entry name" value="Zinc/RING finger domain, C3HC4 (zinc finger)"/>
    <property type="match status" value="1"/>
</dbReference>
<dbReference type="GO" id="GO:0008270">
    <property type="term" value="F:zinc ion binding"/>
    <property type="evidence" value="ECO:0007669"/>
    <property type="project" value="UniProtKB-KW"/>
</dbReference>
<sequence length="628" mass="70446">MMEKLGTPAYIPNPLTSPALMVLASTAEATHPTASSPSSISDYHAQYSSSNSRFIDGDTLHRMVLSTSPYQHRPSHLSLYHSQQTSERYSDRVSPDYNPHYFQIHSHLGSGLLHKTSGPTAVFNGTSAFRRISPHEHSFSFHHLQHQRSLLEREHSFESLYHKRSSLDLESERERMSKDKVSPQVTDREMGEYTNNTDHSPNASPRSTHSTESSENNPRFDTVKVKQEKEDIKECCEIAVDENQADGNRRTKAKKSGKTPCCPVCGITIRPGEMESHFAWEMEKANEEMRKTRRSQRESSIQARKGHITNKRVKQENELGIPHDDTPASTRHQTYLRVCANRMARTGHGSKSTRSRSAQSSPVNPSYLLDKNDEGPSGVRSATCPVCESVIHGSGEELNSHVEACLRKRDGNEEVNGQATFDEYEWAGQTRIRATSLLEGGFKASGFQTGIKRKNAEDDGDLNIDGDDSEEYGKAQYSESDIIPCSADEPAEDRARQALRGAVLSGENSPASRSTPTRSRWSEDEGDANHSSDEKTSSKDEKEDIEEGSNQRLVINSLKSRVKDLEKHTAMEKVKCLICMEPYSVPLVSISCWHVHCEECWMRTLGAKKLCPQCNMITSPSDLRRIYL</sequence>
<keyword evidence="2" id="KW-0862">Zinc</keyword>
<dbReference type="PANTHER" id="PTHR13459:SF1">
    <property type="entry name" value="E3 UBIQUITIN-PROTEIN LIGASE RNF220 ISOFORM X1"/>
    <property type="match status" value="1"/>
</dbReference>
<feature type="compositionally biased region" description="Basic and acidic residues" evidence="4">
    <location>
        <begin position="520"/>
        <end position="542"/>
    </location>
</feature>
<evidence type="ECO:0000256" key="2">
    <source>
        <dbReference type="ARBA" id="ARBA00022833"/>
    </source>
</evidence>
<name>A0A6P8HAI5_ACTTE</name>
<dbReference type="KEGG" id="aten:116287029"/>
<dbReference type="InterPro" id="IPR013083">
    <property type="entry name" value="Znf_RING/FYVE/PHD"/>
</dbReference>
<dbReference type="InterPro" id="IPR001841">
    <property type="entry name" value="Znf_RING"/>
</dbReference>
<dbReference type="Pfam" id="PF15926">
    <property type="entry name" value="RNF220"/>
    <property type="match status" value="1"/>
</dbReference>
<feature type="region of interest" description="Disordered" evidence="4">
    <location>
        <begin position="345"/>
        <end position="381"/>
    </location>
</feature>
<feature type="compositionally biased region" description="Low complexity" evidence="4">
    <location>
        <begin position="509"/>
        <end position="519"/>
    </location>
</feature>
<gene>
    <name evidence="7" type="primary">LOC116287029</name>
</gene>
<feature type="compositionally biased region" description="Polar residues" evidence="4">
    <location>
        <begin position="193"/>
        <end position="219"/>
    </location>
</feature>
<keyword evidence="6" id="KW-1185">Reference proteome</keyword>
<dbReference type="RefSeq" id="XP_031549500.1">
    <property type="nucleotide sequence ID" value="XM_031693640.1"/>
</dbReference>
<evidence type="ECO:0000256" key="3">
    <source>
        <dbReference type="PROSITE-ProRule" id="PRU00175"/>
    </source>
</evidence>
<dbReference type="FunCoup" id="A0A6P8HAI5">
    <property type="interactions" value="1661"/>
</dbReference>
<dbReference type="GeneID" id="116287029"/>
<evidence type="ECO:0000259" key="5">
    <source>
        <dbReference type="PROSITE" id="PS50089"/>
    </source>
</evidence>
<dbReference type="PANTHER" id="PTHR13459">
    <property type="entry name" value="E3 UBIQUITIN-PROTEIN LIGASE RNF220 ISOFORM X1"/>
    <property type="match status" value="1"/>
</dbReference>
<protein>
    <submittedName>
        <fullName evidence="7">E3 ubiquitin-protein ligase RNF220-like isoform X1</fullName>
    </submittedName>
</protein>
<dbReference type="OrthoDB" id="6270329at2759"/>
<dbReference type="GO" id="GO:0016567">
    <property type="term" value="P:protein ubiquitination"/>
    <property type="evidence" value="ECO:0007669"/>
    <property type="project" value="TreeGrafter"/>
</dbReference>
<feature type="compositionally biased region" description="Basic and acidic residues" evidence="4">
    <location>
        <begin position="313"/>
        <end position="326"/>
    </location>
</feature>
<evidence type="ECO:0000313" key="7">
    <source>
        <dbReference type="RefSeq" id="XP_031549500.1"/>
    </source>
</evidence>
<proteinExistence type="predicted"/>
<dbReference type="InParanoid" id="A0A6P8HAI5"/>
<dbReference type="InterPro" id="IPR052443">
    <property type="entry name" value="E3_ubiq-ligase_RNF220-like"/>
</dbReference>
<dbReference type="SUPFAM" id="SSF57850">
    <property type="entry name" value="RING/U-box"/>
    <property type="match status" value="1"/>
</dbReference>
<dbReference type="InterPro" id="IPR031824">
    <property type="entry name" value="RNF220_mid"/>
</dbReference>
<dbReference type="AlphaFoldDB" id="A0A6P8HAI5"/>
<keyword evidence="1 3" id="KW-0863">Zinc-finger</keyword>
<evidence type="ECO:0000313" key="6">
    <source>
        <dbReference type="Proteomes" id="UP000515163"/>
    </source>
</evidence>
<organism evidence="6 7">
    <name type="scientific">Actinia tenebrosa</name>
    <name type="common">Australian red waratah sea anemone</name>
    <dbReference type="NCBI Taxonomy" id="6105"/>
    <lineage>
        <taxon>Eukaryota</taxon>
        <taxon>Metazoa</taxon>
        <taxon>Cnidaria</taxon>
        <taxon>Anthozoa</taxon>
        <taxon>Hexacorallia</taxon>
        <taxon>Actiniaria</taxon>
        <taxon>Actiniidae</taxon>
        <taxon>Actinia</taxon>
    </lineage>
</organism>
<dbReference type="InterPro" id="IPR040178">
    <property type="entry name" value="RNF220_RING"/>
</dbReference>
<evidence type="ECO:0000256" key="4">
    <source>
        <dbReference type="SAM" id="MobiDB-lite"/>
    </source>
</evidence>
<feature type="domain" description="RING-type" evidence="5">
    <location>
        <begin position="576"/>
        <end position="615"/>
    </location>
</feature>
<reference evidence="7" key="1">
    <citation type="submission" date="2025-08" db="UniProtKB">
        <authorList>
            <consortium name="RefSeq"/>
        </authorList>
    </citation>
    <scope>IDENTIFICATION</scope>
    <source>
        <tissue evidence="7">Tentacle</tissue>
    </source>
</reference>
<feature type="region of interest" description="Disordered" evidence="4">
    <location>
        <begin position="501"/>
        <end position="551"/>
    </location>
</feature>
<feature type="compositionally biased region" description="Low complexity" evidence="4">
    <location>
        <begin position="350"/>
        <end position="361"/>
    </location>
</feature>